<dbReference type="PANTHER" id="PTHR10587">
    <property type="entry name" value="GLYCOSYL TRANSFERASE-RELATED"/>
    <property type="match status" value="1"/>
</dbReference>
<dbReference type="InterPro" id="IPR011330">
    <property type="entry name" value="Glyco_hydro/deAcase_b/a-brl"/>
</dbReference>
<name>A0ABR5NCF8_BRECH</name>
<dbReference type="RefSeq" id="WP_152985605.1">
    <property type="nucleotide sequence ID" value="NZ_LJJB01000007.1"/>
</dbReference>
<keyword evidence="4" id="KW-0119">Carbohydrate metabolism</keyword>
<evidence type="ECO:0000256" key="1">
    <source>
        <dbReference type="ARBA" id="ARBA00022723"/>
    </source>
</evidence>
<comment type="caution">
    <text evidence="4">The sequence shown here is derived from an EMBL/GenBank/DDBJ whole genome shotgun (WGS) entry which is preliminary data.</text>
</comment>
<dbReference type="InterPro" id="IPR002509">
    <property type="entry name" value="NODB_dom"/>
</dbReference>
<evidence type="ECO:0000313" key="4">
    <source>
        <dbReference type="EMBL" id="KQL49232.1"/>
    </source>
</evidence>
<proteinExistence type="predicted"/>
<keyword evidence="4" id="KW-0858">Xylan degradation</keyword>
<gene>
    <name evidence="4" type="ORF">AN963_05535</name>
</gene>
<keyword evidence="2 4" id="KW-0378">Hydrolase</keyword>
<organism evidence="4 5">
    <name type="scientific">Brevibacillus choshinensis</name>
    <dbReference type="NCBI Taxonomy" id="54911"/>
    <lineage>
        <taxon>Bacteria</taxon>
        <taxon>Bacillati</taxon>
        <taxon>Bacillota</taxon>
        <taxon>Bacilli</taxon>
        <taxon>Bacillales</taxon>
        <taxon>Paenibacillaceae</taxon>
        <taxon>Brevibacillus</taxon>
    </lineage>
</organism>
<dbReference type="InterPro" id="IPR050248">
    <property type="entry name" value="Polysacc_deacetylase_ArnD"/>
</dbReference>
<dbReference type="SUPFAM" id="SSF88713">
    <property type="entry name" value="Glycoside hydrolase/deacetylase"/>
    <property type="match status" value="1"/>
</dbReference>
<dbReference type="CDD" id="cd10917">
    <property type="entry name" value="CE4_NodB_like_6s_7s"/>
    <property type="match status" value="1"/>
</dbReference>
<reference evidence="4 5" key="1">
    <citation type="submission" date="2015-09" db="EMBL/GenBank/DDBJ databases">
        <title>Genome sequencing project for genomic taxonomy and phylogenomics of Bacillus-like bacteria.</title>
        <authorList>
            <person name="Liu B."/>
            <person name="Wang J."/>
            <person name="Zhu Y."/>
            <person name="Liu G."/>
            <person name="Chen Q."/>
            <person name="Chen Z."/>
            <person name="Lan J."/>
            <person name="Che J."/>
            <person name="Ge C."/>
            <person name="Shi H."/>
            <person name="Pan Z."/>
            <person name="Liu X."/>
        </authorList>
    </citation>
    <scope>NUCLEOTIDE SEQUENCE [LARGE SCALE GENOMIC DNA]</scope>
    <source>
        <strain evidence="4 5">DSM 8552</strain>
    </source>
</reference>
<dbReference type="EMBL" id="LJJB01000007">
    <property type="protein sequence ID" value="KQL49232.1"/>
    <property type="molecule type" value="Genomic_DNA"/>
</dbReference>
<accession>A0ABR5NCF8</accession>
<keyword evidence="4" id="KW-0624">Polysaccharide degradation</keyword>
<feature type="domain" description="NodB homology" evidence="3">
    <location>
        <begin position="12"/>
        <end position="194"/>
    </location>
</feature>
<evidence type="ECO:0000256" key="2">
    <source>
        <dbReference type="ARBA" id="ARBA00022801"/>
    </source>
</evidence>
<dbReference type="PANTHER" id="PTHR10587:SF133">
    <property type="entry name" value="CHITIN DEACETYLASE 1-RELATED"/>
    <property type="match status" value="1"/>
</dbReference>
<keyword evidence="4" id="KW-0326">Glycosidase</keyword>
<sequence length="206" mass="23337">MERSTPISRRPKAVALTFDDGPDQIWTPRILDVLADYRIHATFMCVGKAVQRNPQMLRRIKDEGHIIGNHTWDHPNLTQLPLSDVQTQVLRTTEEIDRVAGVKTRLFRPPYGDLNDDIVRKVTSLDHEILLWDIDSWDWKGLTGPQVAKNILGHVRDGSIVLQHCAGPTETVKGTLEALPYIIEVLSESGFTFSTIPQLLHLSAYR</sequence>
<dbReference type="Proteomes" id="UP000051063">
    <property type="component" value="Unassembled WGS sequence"/>
</dbReference>
<protein>
    <submittedName>
        <fullName evidence="4">Xylanase</fullName>
    </submittedName>
</protein>
<evidence type="ECO:0000313" key="5">
    <source>
        <dbReference type="Proteomes" id="UP000051063"/>
    </source>
</evidence>
<keyword evidence="5" id="KW-1185">Reference proteome</keyword>
<dbReference type="Gene3D" id="3.20.20.370">
    <property type="entry name" value="Glycoside hydrolase/deacetylase"/>
    <property type="match status" value="1"/>
</dbReference>
<evidence type="ECO:0000259" key="3">
    <source>
        <dbReference type="PROSITE" id="PS51677"/>
    </source>
</evidence>
<keyword evidence="1" id="KW-0479">Metal-binding</keyword>
<dbReference type="GO" id="GO:0045493">
    <property type="term" value="P:xylan catabolic process"/>
    <property type="evidence" value="ECO:0007669"/>
    <property type="project" value="UniProtKB-KW"/>
</dbReference>
<dbReference type="GO" id="GO:0016798">
    <property type="term" value="F:hydrolase activity, acting on glycosyl bonds"/>
    <property type="evidence" value="ECO:0007669"/>
    <property type="project" value="UniProtKB-KW"/>
</dbReference>
<dbReference type="Pfam" id="PF01522">
    <property type="entry name" value="Polysacc_deac_1"/>
    <property type="match status" value="1"/>
</dbReference>
<dbReference type="PROSITE" id="PS51677">
    <property type="entry name" value="NODB"/>
    <property type="match status" value="1"/>
</dbReference>